<dbReference type="GO" id="GO:0050660">
    <property type="term" value="F:flavin adenine dinucleotide binding"/>
    <property type="evidence" value="ECO:0007669"/>
    <property type="project" value="TreeGrafter"/>
</dbReference>
<keyword evidence="3" id="KW-1185">Reference proteome</keyword>
<dbReference type="PANTHER" id="PTHR43539:SF78">
    <property type="entry name" value="FLAVIN-CONTAINING MONOOXYGENASE"/>
    <property type="match status" value="1"/>
</dbReference>
<dbReference type="GO" id="GO:0004497">
    <property type="term" value="F:monooxygenase activity"/>
    <property type="evidence" value="ECO:0007669"/>
    <property type="project" value="TreeGrafter"/>
</dbReference>
<dbReference type="OrthoDB" id="9808049at2"/>
<keyword evidence="1" id="KW-0560">Oxidoreductase</keyword>
<evidence type="ECO:0000313" key="3">
    <source>
        <dbReference type="Proteomes" id="UP000292003"/>
    </source>
</evidence>
<dbReference type="PRINTS" id="PR00368">
    <property type="entry name" value="FADPNR"/>
</dbReference>
<comment type="caution">
    <text evidence="2">The sequence shown here is derived from an EMBL/GenBank/DDBJ whole genome shotgun (WGS) entry which is preliminary data.</text>
</comment>
<accession>A0A4Q7J396</accession>
<dbReference type="Proteomes" id="UP000292003">
    <property type="component" value="Unassembled WGS sequence"/>
</dbReference>
<dbReference type="PRINTS" id="PR00469">
    <property type="entry name" value="PNDRDTASEII"/>
</dbReference>
<proteinExistence type="predicted"/>
<evidence type="ECO:0000256" key="1">
    <source>
        <dbReference type="ARBA" id="ARBA00023002"/>
    </source>
</evidence>
<reference evidence="2 3" key="1">
    <citation type="submission" date="2019-02" db="EMBL/GenBank/DDBJ databases">
        <title>Draft genome sequence of Amycolatopsis sp. 8-3EHSu isolated from roots of Suaeda maritima.</title>
        <authorList>
            <person name="Duangmal K."/>
            <person name="Chantavorakit T."/>
        </authorList>
    </citation>
    <scope>NUCLEOTIDE SEQUENCE [LARGE SCALE GENOMIC DNA]</scope>
    <source>
        <strain evidence="2 3">8-3EHSu</strain>
    </source>
</reference>
<dbReference type="InterPro" id="IPR050982">
    <property type="entry name" value="Auxin_biosynth/cation_transpt"/>
</dbReference>
<dbReference type="Gene3D" id="3.50.50.60">
    <property type="entry name" value="FAD/NAD(P)-binding domain"/>
    <property type="match status" value="1"/>
</dbReference>
<protein>
    <submittedName>
        <fullName evidence="2">FAD-dependent oxidoreductase</fullName>
    </submittedName>
</protein>
<organism evidence="2 3">
    <name type="scientific">Amycolatopsis suaedae</name>
    <dbReference type="NCBI Taxonomy" id="2510978"/>
    <lineage>
        <taxon>Bacteria</taxon>
        <taxon>Bacillati</taxon>
        <taxon>Actinomycetota</taxon>
        <taxon>Actinomycetes</taxon>
        <taxon>Pseudonocardiales</taxon>
        <taxon>Pseudonocardiaceae</taxon>
        <taxon>Amycolatopsis</taxon>
    </lineage>
</organism>
<name>A0A4Q7J396_9PSEU</name>
<dbReference type="RefSeq" id="WP_130478072.1">
    <property type="nucleotide sequence ID" value="NZ_SFCC01000013.1"/>
</dbReference>
<evidence type="ECO:0000313" key="2">
    <source>
        <dbReference type="EMBL" id="RZQ61258.1"/>
    </source>
</evidence>
<dbReference type="Pfam" id="PF13738">
    <property type="entry name" value="Pyr_redox_3"/>
    <property type="match status" value="1"/>
</dbReference>
<dbReference type="InterPro" id="IPR036188">
    <property type="entry name" value="FAD/NAD-bd_sf"/>
</dbReference>
<dbReference type="PANTHER" id="PTHR43539">
    <property type="entry name" value="FLAVIN-BINDING MONOOXYGENASE-LIKE PROTEIN (AFU_ORTHOLOGUE AFUA_4G09220)"/>
    <property type="match status" value="1"/>
</dbReference>
<dbReference type="SUPFAM" id="SSF51905">
    <property type="entry name" value="FAD/NAD(P)-binding domain"/>
    <property type="match status" value="2"/>
</dbReference>
<dbReference type="AlphaFoldDB" id="A0A4Q7J396"/>
<sequence>MTDVVIIGGGQSGLSAARALNGHGIRPLLLEAGPEPTGSWGDYYDSLTLFSPARYSAMPGQPFPGDPDGYPRRDEVVAYLRRYAGTVDADIRTGTTVTAVEPGPRGGFTVRTAAGELIPAAGVVAATGSFGNPHLPVLPGQAGFPGRLLHVAGYRDPKPHHGERVVVVGGGNSGVQVGYELAEVADVTLATRAPVTFVAQRRDGKDLHRWADESGFDHLPPQWLIHYLGGPAVLDTGDYRAAVEDGRLPRREMFTAFDGEHVVWPGGRREPVDTVLFATGYRPDLAYLEPLGALADGLPLHSGGLSATHPGLAYVGLEFQRAFSSNTLRGAHRDAEFVAAALAAHVRDAPALVGVR</sequence>
<dbReference type="EMBL" id="SFCC01000013">
    <property type="protein sequence ID" value="RZQ61258.1"/>
    <property type="molecule type" value="Genomic_DNA"/>
</dbReference>
<gene>
    <name evidence="2" type="ORF">EWH70_25675</name>
</gene>